<dbReference type="AlphaFoldDB" id="A0A6A5WKG1"/>
<dbReference type="EMBL" id="ML977577">
    <property type="protein sequence ID" value="KAF2002410.1"/>
    <property type="molecule type" value="Genomic_DNA"/>
</dbReference>
<sequence length="111" mass="12163">MRPKSGLPLGILSKVVALRPSLGRNAGRYIARIRFHDSCTANRHIEGIIPAVMRGVQSEPMTMGLIEELFEKRPGRFYCGSIPHLGTLQATKPASFGDFSCGRIPPCAWPT</sequence>
<proteinExistence type="predicted"/>
<dbReference type="Proteomes" id="UP000799779">
    <property type="component" value="Unassembled WGS sequence"/>
</dbReference>
<reference evidence="1" key="1">
    <citation type="journal article" date="2020" name="Stud. Mycol.">
        <title>101 Dothideomycetes genomes: a test case for predicting lifestyles and emergence of pathogens.</title>
        <authorList>
            <person name="Haridas S."/>
            <person name="Albert R."/>
            <person name="Binder M."/>
            <person name="Bloem J."/>
            <person name="Labutti K."/>
            <person name="Salamov A."/>
            <person name="Andreopoulos B."/>
            <person name="Baker S."/>
            <person name="Barry K."/>
            <person name="Bills G."/>
            <person name="Bluhm B."/>
            <person name="Cannon C."/>
            <person name="Castanera R."/>
            <person name="Culley D."/>
            <person name="Daum C."/>
            <person name="Ezra D."/>
            <person name="Gonzalez J."/>
            <person name="Henrissat B."/>
            <person name="Kuo A."/>
            <person name="Liang C."/>
            <person name="Lipzen A."/>
            <person name="Lutzoni F."/>
            <person name="Magnuson J."/>
            <person name="Mondo S."/>
            <person name="Nolan M."/>
            <person name="Ohm R."/>
            <person name="Pangilinan J."/>
            <person name="Park H.-J."/>
            <person name="Ramirez L."/>
            <person name="Alfaro M."/>
            <person name="Sun H."/>
            <person name="Tritt A."/>
            <person name="Yoshinaga Y."/>
            <person name="Zwiers L.-H."/>
            <person name="Turgeon B."/>
            <person name="Goodwin S."/>
            <person name="Spatafora J."/>
            <person name="Crous P."/>
            <person name="Grigoriev I."/>
        </authorList>
    </citation>
    <scope>NUCLEOTIDE SEQUENCE</scope>
    <source>
        <strain evidence="1">CBS 123094</strain>
    </source>
</reference>
<organism evidence="1 2">
    <name type="scientific">Amniculicola lignicola CBS 123094</name>
    <dbReference type="NCBI Taxonomy" id="1392246"/>
    <lineage>
        <taxon>Eukaryota</taxon>
        <taxon>Fungi</taxon>
        <taxon>Dikarya</taxon>
        <taxon>Ascomycota</taxon>
        <taxon>Pezizomycotina</taxon>
        <taxon>Dothideomycetes</taxon>
        <taxon>Pleosporomycetidae</taxon>
        <taxon>Pleosporales</taxon>
        <taxon>Amniculicolaceae</taxon>
        <taxon>Amniculicola</taxon>
    </lineage>
</organism>
<evidence type="ECO:0000313" key="2">
    <source>
        <dbReference type="Proteomes" id="UP000799779"/>
    </source>
</evidence>
<protein>
    <submittedName>
        <fullName evidence="1">Uncharacterized protein</fullName>
    </submittedName>
</protein>
<keyword evidence="2" id="KW-1185">Reference proteome</keyword>
<evidence type="ECO:0000313" key="1">
    <source>
        <dbReference type="EMBL" id="KAF2002410.1"/>
    </source>
</evidence>
<name>A0A6A5WKG1_9PLEO</name>
<accession>A0A6A5WKG1</accession>
<gene>
    <name evidence="1" type="ORF">P154DRAFT_138679</name>
</gene>